<dbReference type="RefSeq" id="XP_059606127.1">
    <property type="nucleotide sequence ID" value="XM_059748225.1"/>
</dbReference>
<accession>A0AAJ8E3Y4</accession>
<proteinExistence type="predicted"/>
<gene>
    <name evidence="1" type="ORF">An07g01460</name>
</gene>
<dbReference type="KEGG" id="ang:An07g01460"/>
<sequence length="284" mass="31009">MPPRSQGWVHGPNPGMILSLGAASLVLSPALASTVGVIIARAREARIYSGMGESFCLTRVPYMLEMDVRWLHLVASGRNGMHVWHLGEESNISNCGDAAAQQIGGLMRPPEDGWMDGICWISVGGNVLCLEFDERRKKPDIAQPTRKPFLLEPSKGEENRLDGDRKYKRRGTVTSPPPAFARPTLALSLSYSVAFWLPLFPGYPVVASTVSCVVWSPVLSPFPSPLSATSPPPSPARVDRFADPDLLAINRLDRKFAPELARACICRFPRPDLTISESGRASPH</sequence>
<reference evidence="1" key="2">
    <citation type="submission" date="2025-08" db="UniProtKB">
        <authorList>
            <consortium name="RefSeq"/>
        </authorList>
    </citation>
    <scope>IDENTIFICATION</scope>
</reference>
<dbReference type="VEuPathDB" id="FungiDB:An07g01460"/>
<organism evidence="1">
    <name type="scientific">Aspergillus niger</name>
    <dbReference type="NCBI Taxonomy" id="5061"/>
    <lineage>
        <taxon>Eukaryota</taxon>
        <taxon>Fungi</taxon>
        <taxon>Dikarya</taxon>
        <taxon>Ascomycota</taxon>
        <taxon>Pezizomycotina</taxon>
        <taxon>Eurotiomycetes</taxon>
        <taxon>Eurotiomycetidae</taxon>
        <taxon>Eurotiales</taxon>
        <taxon>Aspergillaceae</taxon>
        <taxon>Aspergillus</taxon>
        <taxon>Aspergillus subgen. Circumdati</taxon>
    </lineage>
</organism>
<name>A0AAJ8E3Y4_ASPNG</name>
<dbReference type="GeneID" id="84591272"/>
<reference evidence="1" key="1">
    <citation type="submission" date="2025-02" db="EMBL/GenBank/DDBJ databases">
        <authorList>
            <consortium name="NCBI Genome Project"/>
        </authorList>
    </citation>
    <scope>NUCLEOTIDE SEQUENCE</scope>
</reference>
<protein>
    <submittedName>
        <fullName evidence="1">Uncharacterized protein</fullName>
    </submittedName>
</protein>
<dbReference type="AlphaFoldDB" id="A0AAJ8E3Y4"/>
<evidence type="ECO:0000313" key="1">
    <source>
        <dbReference type="RefSeq" id="XP_059606127.1"/>
    </source>
</evidence>